<dbReference type="PANTHER" id="PTHR46746">
    <property type="entry name" value="KILLER CELL LECTIN-LIKE RECEPTOR SUBFAMILY F MEMBER 2"/>
    <property type="match status" value="1"/>
</dbReference>
<dbReference type="InterPro" id="IPR016186">
    <property type="entry name" value="C-type_lectin-like/link_sf"/>
</dbReference>
<dbReference type="PROSITE" id="PS50041">
    <property type="entry name" value="C_TYPE_LECTIN_2"/>
    <property type="match status" value="1"/>
</dbReference>
<dbReference type="CDD" id="cd03593">
    <property type="entry name" value="CLECT_NK_receptors_like"/>
    <property type="match status" value="1"/>
</dbReference>
<evidence type="ECO:0000313" key="4">
    <source>
        <dbReference type="Proteomes" id="UP001652663"/>
    </source>
</evidence>
<dbReference type="InterPro" id="IPR016187">
    <property type="entry name" value="CTDL_fold"/>
</dbReference>
<sequence>MSLFPSHSKMDYSVYRMFGQMQNTEESMTQKPRKHPYHCQHMWTCKDNPKCPKWHQTALRLTSIAVVTLVATVIGLTVWGNHSQNLCPNGWVQKKGKCYNFFKNYQSWIDSQKLCSTMKSHLLVIQDKAELDFLQSSIQDGIYFWIGLNISYPQNTWTWLDGTPLNLQLFQVLGEVEDDACALITKKGVFSEKCPIQNYWICQGVVPSSTDTDL</sequence>
<accession>A0ABM4SEP9</accession>
<dbReference type="Proteomes" id="UP001652663">
    <property type="component" value="Chromosome 5"/>
</dbReference>
<dbReference type="InterPro" id="IPR051379">
    <property type="entry name" value="C-type_Lectin_Receptor_IMM"/>
</dbReference>
<dbReference type="PANTHER" id="PTHR46746:SF5">
    <property type="entry name" value="C-TYPE LECTIN DOMAIN-CONTAINING PROTEIN"/>
    <property type="match status" value="1"/>
</dbReference>
<gene>
    <name evidence="5" type="primary">LOC109558832</name>
</gene>
<keyword evidence="2" id="KW-0430">Lectin</keyword>
<comment type="subcellular location">
    <subcellularLocation>
        <location evidence="1">Membrane</location>
        <topology evidence="1">Single-pass membrane protein</topology>
    </subcellularLocation>
</comment>
<organism evidence="4 5">
    <name type="scientific">Bos indicus</name>
    <name type="common">Zebu</name>
    <dbReference type="NCBI Taxonomy" id="9915"/>
    <lineage>
        <taxon>Eukaryota</taxon>
        <taxon>Metazoa</taxon>
        <taxon>Chordata</taxon>
        <taxon>Craniata</taxon>
        <taxon>Vertebrata</taxon>
        <taxon>Euteleostomi</taxon>
        <taxon>Mammalia</taxon>
        <taxon>Eutheria</taxon>
        <taxon>Laurasiatheria</taxon>
        <taxon>Artiodactyla</taxon>
        <taxon>Ruminantia</taxon>
        <taxon>Pecora</taxon>
        <taxon>Bovidae</taxon>
        <taxon>Bovinae</taxon>
        <taxon>Bos</taxon>
    </lineage>
</organism>
<evidence type="ECO:0000313" key="5">
    <source>
        <dbReference type="RefSeq" id="XP_070646272.1"/>
    </source>
</evidence>
<dbReference type="GeneID" id="109558832"/>
<dbReference type="Pfam" id="PF00059">
    <property type="entry name" value="Lectin_C"/>
    <property type="match status" value="1"/>
</dbReference>
<name>A0ABM4SEP9_BOSIN</name>
<protein>
    <submittedName>
        <fullName evidence="5">Killer cell lectin-like receptor subfamily F member 2 isoform X6</fullName>
    </submittedName>
</protein>
<feature type="domain" description="C-type lectin" evidence="3">
    <location>
        <begin position="94"/>
        <end position="203"/>
    </location>
</feature>
<dbReference type="SUPFAM" id="SSF56436">
    <property type="entry name" value="C-type lectin-like"/>
    <property type="match status" value="1"/>
</dbReference>
<reference evidence="5" key="1">
    <citation type="submission" date="2025-08" db="UniProtKB">
        <authorList>
            <consortium name="RefSeq"/>
        </authorList>
    </citation>
    <scope>IDENTIFICATION</scope>
    <source>
        <tissue evidence="5">Blood</tissue>
    </source>
</reference>
<dbReference type="InterPro" id="IPR033992">
    <property type="entry name" value="NKR-like_CTLD"/>
</dbReference>
<evidence type="ECO:0000256" key="2">
    <source>
        <dbReference type="ARBA" id="ARBA00022734"/>
    </source>
</evidence>
<evidence type="ECO:0000259" key="3">
    <source>
        <dbReference type="PROSITE" id="PS50041"/>
    </source>
</evidence>
<dbReference type="RefSeq" id="XP_070646272.1">
    <property type="nucleotide sequence ID" value="XM_070790171.1"/>
</dbReference>
<dbReference type="Gene3D" id="3.10.100.10">
    <property type="entry name" value="Mannose-Binding Protein A, subunit A"/>
    <property type="match status" value="1"/>
</dbReference>
<proteinExistence type="predicted"/>
<dbReference type="InterPro" id="IPR001304">
    <property type="entry name" value="C-type_lectin-like"/>
</dbReference>
<evidence type="ECO:0000256" key="1">
    <source>
        <dbReference type="ARBA" id="ARBA00004167"/>
    </source>
</evidence>
<keyword evidence="4" id="KW-1185">Reference proteome</keyword>
<dbReference type="SMART" id="SM00034">
    <property type="entry name" value="CLECT"/>
    <property type="match status" value="1"/>
</dbReference>